<dbReference type="InterPro" id="IPR012338">
    <property type="entry name" value="Beta-lactam/transpept-like"/>
</dbReference>
<evidence type="ECO:0000256" key="7">
    <source>
        <dbReference type="SAM" id="SignalP"/>
    </source>
</evidence>
<dbReference type="Proteomes" id="UP000215383">
    <property type="component" value="Chromosome 1"/>
</dbReference>
<comment type="catalytic activity">
    <reaction evidence="1">
        <text>a beta-lactam + H2O = a substituted beta-amino acid</text>
        <dbReference type="Rhea" id="RHEA:20401"/>
        <dbReference type="ChEBI" id="CHEBI:15377"/>
        <dbReference type="ChEBI" id="CHEBI:35627"/>
        <dbReference type="ChEBI" id="CHEBI:140347"/>
        <dbReference type="EC" id="3.5.2.6"/>
    </reaction>
</comment>
<sequence length="294" mass="34272">MRRKILYTTILSLLTFLFATCSFAQEQTSSTNSPQNITEQIDLKKYFDDLNGTIIFYNPENEKYIVYNEQLSEKPSSPCSTFKIFSTYVGLLTNHIDPENSLRRWNGTKYWMNEWNRDIDLDNAFKYSCVWYYRRVIDDIGQETMQQYLNEYNYGNKDISDWKGDLNTNEPSYDLKGFWIESSLKISPKEQTQVISKIFADLQKANNQAVINEMKHVMLAYENTDQNLKIYGKTGYGVVNDEPADAWFVGMYEVNGKINYFALRLDNPKNAESTSVKAKEIAINIIKDNADKLF</sequence>
<dbReference type="EC" id="3.5.2.6" evidence="3"/>
<dbReference type="RefSeq" id="WP_051177662.1">
    <property type="nucleotide sequence ID" value="NZ_LT906446.1"/>
</dbReference>
<evidence type="ECO:0000313" key="10">
    <source>
        <dbReference type="Proteomes" id="UP000215383"/>
    </source>
</evidence>
<dbReference type="GO" id="GO:0008658">
    <property type="term" value="F:penicillin binding"/>
    <property type="evidence" value="ECO:0007669"/>
    <property type="project" value="InterPro"/>
</dbReference>
<dbReference type="PANTHER" id="PTHR30627:SF6">
    <property type="entry name" value="BETA-LACTAMASE YBXI-RELATED"/>
    <property type="match status" value="1"/>
</dbReference>
<comment type="similarity">
    <text evidence="2">Belongs to the class-D beta-lactamase family.</text>
</comment>
<dbReference type="Pfam" id="PF00905">
    <property type="entry name" value="Transpeptidase"/>
    <property type="match status" value="1"/>
</dbReference>
<keyword evidence="4 7" id="KW-0732">Signal</keyword>
<feature type="domain" description="Penicillin-binding protein transpeptidase" evidence="8">
    <location>
        <begin position="57"/>
        <end position="286"/>
    </location>
</feature>
<evidence type="ECO:0000256" key="3">
    <source>
        <dbReference type="ARBA" id="ARBA00012865"/>
    </source>
</evidence>
<protein>
    <recommendedName>
        <fullName evidence="3">beta-lactamase</fullName>
        <ecNumber evidence="3">3.5.2.6</ecNumber>
    </recommendedName>
</protein>
<dbReference type="InterPro" id="IPR001460">
    <property type="entry name" value="PCN-bd_Tpept"/>
</dbReference>
<evidence type="ECO:0000256" key="4">
    <source>
        <dbReference type="ARBA" id="ARBA00022729"/>
    </source>
</evidence>
<dbReference type="eggNOG" id="COG2602">
    <property type="taxonomic scope" value="Bacteria"/>
</dbReference>
<dbReference type="GeneID" id="78506620"/>
<evidence type="ECO:0000256" key="6">
    <source>
        <dbReference type="ARBA" id="ARBA00023251"/>
    </source>
</evidence>
<evidence type="ECO:0000256" key="1">
    <source>
        <dbReference type="ARBA" id="ARBA00001526"/>
    </source>
</evidence>
<feature type="chain" id="PRO_5011300280" description="beta-lactamase" evidence="7">
    <location>
        <begin position="25"/>
        <end position="294"/>
    </location>
</feature>
<dbReference type="GO" id="GO:0071555">
    <property type="term" value="P:cell wall organization"/>
    <property type="evidence" value="ECO:0007669"/>
    <property type="project" value="TreeGrafter"/>
</dbReference>
<organism evidence="9 10">
    <name type="scientific">Megamonas hypermegale</name>
    <dbReference type="NCBI Taxonomy" id="158847"/>
    <lineage>
        <taxon>Bacteria</taxon>
        <taxon>Bacillati</taxon>
        <taxon>Bacillota</taxon>
        <taxon>Negativicutes</taxon>
        <taxon>Selenomonadales</taxon>
        <taxon>Selenomonadaceae</taxon>
        <taxon>Megamonas</taxon>
    </lineage>
</organism>
<dbReference type="PANTHER" id="PTHR30627">
    <property type="entry name" value="PEPTIDOGLYCAN D,D-TRANSPEPTIDASE"/>
    <property type="match status" value="1"/>
</dbReference>
<evidence type="ECO:0000256" key="5">
    <source>
        <dbReference type="ARBA" id="ARBA00022801"/>
    </source>
</evidence>
<evidence type="ECO:0000259" key="8">
    <source>
        <dbReference type="Pfam" id="PF00905"/>
    </source>
</evidence>
<evidence type="ECO:0000256" key="2">
    <source>
        <dbReference type="ARBA" id="ARBA00007898"/>
    </source>
</evidence>
<dbReference type="GO" id="GO:0005886">
    <property type="term" value="C:plasma membrane"/>
    <property type="evidence" value="ECO:0007669"/>
    <property type="project" value="TreeGrafter"/>
</dbReference>
<proteinExistence type="inferred from homology"/>
<keyword evidence="6" id="KW-0046">Antibiotic resistance</keyword>
<dbReference type="GO" id="GO:0008800">
    <property type="term" value="F:beta-lactamase activity"/>
    <property type="evidence" value="ECO:0007669"/>
    <property type="project" value="UniProtKB-EC"/>
</dbReference>
<keyword evidence="10" id="KW-1185">Reference proteome</keyword>
<dbReference type="SUPFAM" id="SSF56601">
    <property type="entry name" value="beta-lactamase/transpeptidase-like"/>
    <property type="match status" value="1"/>
</dbReference>
<dbReference type="Gene3D" id="3.40.710.10">
    <property type="entry name" value="DD-peptidase/beta-lactamase superfamily"/>
    <property type="match status" value="1"/>
</dbReference>
<gene>
    <name evidence="9" type="primary">blaR1</name>
    <name evidence="9" type="ORF">SAMEA4364220_00590</name>
</gene>
<dbReference type="InterPro" id="IPR050515">
    <property type="entry name" value="Beta-lactam/transpept"/>
</dbReference>
<keyword evidence="5" id="KW-0378">Hydrolase</keyword>
<evidence type="ECO:0000313" key="9">
    <source>
        <dbReference type="EMBL" id="SNU96470.1"/>
    </source>
</evidence>
<feature type="signal peptide" evidence="7">
    <location>
        <begin position="1"/>
        <end position="24"/>
    </location>
</feature>
<dbReference type="GO" id="GO:0046677">
    <property type="term" value="P:response to antibiotic"/>
    <property type="evidence" value="ECO:0007669"/>
    <property type="project" value="UniProtKB-KW"/>
</dbReference>
<dbReference type="AlphaFoldDB" id="A0A239TFI4"/>
<dbReference type="EMBL" id="LT906446">
    <property type="protein sequence ID" value="SNU96470.1"/>
    <property type="molecule type" value="Genomic_DNA"/>
</dbReference>
<reference evidence="9 10" key="1">
    <citation type="submission" date="2017-06" db="EMBL/GenBank/DDBJ databases">
        <authorList>
            <consortium name="Pathogen Informatics"/>
        </authorList>
    </citation>
    <scope>NUCLEOTIDE SEQUENCE [LARGE SCALE GENOMIC DNA]</scope>
    <source>
        <strain evidence="9 10">NCTC10570</strain>
    </source>
</reference>
<accession>A0A239TFI4</accession>
<name>A0A239TFI4_9FIRM</name>